<name>A0A3B1DPS1_9ZZZZ</name>
<evidence type="ECO:0000313" key="2">
    <source>
        <dbReference type="EMBL" id="VAX33715.1"/>
    </source>
</evidence>
<gene>
    <name evidence="2" type="ORF">MNBD_NITROSPIRAE03-1004</name>
</gene>
<accession>A0A3B1DPS1</accession>
<keyword evidence="1" id="KW-1133">Transmembrane helix</keyword>
<sequence length="63" mass="6927">MDMQVESYIFRTGVIFFGVDARPRTLVTLCIFGSVILRIIVLGKPAVEIVSMTDIVLGGCFAF</sequence>
<feature type="transmembrane region" description="Helical" evidence="1">
    <location>
        <begin position="26"/>
        <end position="43"/>
    </location>
</feature>
<dbReference type="EMBL" id="UOGI01000201">
    <property type="protein sequence ID" value="VAX33715.1"/>
    <property type="molecule type" value="Genomic_DNA"/>
</dbReference>
<dbReference type="AlphaFoldDB" id="A0A3B1DPS1"/>
<organism evidence="2">
    <name type="scientific">hydrothermal vent metagenome</name>
    <dbReference type="NCBI Taxonomy" id="652676"/>
    <lineage>
        <taxon>unclassified sequences</taxon>
        <taxon>metagenomes</taxon>
        <taxon>ecological metagenomes</taxon>
    </lineage>
</organism>
<keyword evidence="1" id="KW-0812">Transmembrane</keyword>
<keyword evidence="1" id="KW-0472">Membrane</keyword>
<reference evidence="2" key="1">
    <citation type="submission" date="2018-06" db="EMBL/GenBank/DDBJ databases">
        <authorList>
            <person name="Zhirakovskaya E."/>
        </authorList>
    </citation>
    <scope>NUCLEOTIDE SEQUENCE</scope>
</reference>
<proteinExistence type="predicted"/>
<evidence type="ECO:0000256" key="1">
    <source>
        <dbReference type="SAM" id="Phobius"/>
    </source>
</evidence>
<protein>
    <submittedName>
        <fullName evidence="2">Uncharacterized protein</fullName>
    </submittedName>
</protein>